<organism evidence="2 3">
    <name type="scientific">Thelonectria olida</name>
    <dbReference type="NCBI Taxonomy" id="1576542"/>
    <lineage>
        <taxon>Eukaryota</taxon>
        <taxon>Fungi</taxon>
        <taxon>Dikarya</taxon>
        <taxon>Ascomycota</taxon>
        <taxon>Pezizomycotina</taxon>
        <taxon>Sordariomycetes</taxon>
        <taxon>Hypocreomycetidae</taxon>
        <taxon>Hypocreales</taxon>
        <taxon>Nectriaceae</taxon>
        <taxon>Thelonectria</taxon>
    </lineage>
</organism>
<protein>
    <submittedName>
        <fullName evidence="2">Metallothionein expression activator</fullName>
    </submittedName>
</protein>
<feature type="compositionally biased region" description="Low complexity" evidence="1">
    <location>
        <begin position="189"/>
        <end position="224"/>
    </location>
</feature>
<feature type="compositionally biased region" description="Polar residues" evidence="1">
    <location>
        <begin position="305"/>
        <end position="335"/>
    </location>
</feature>
<name>A0A9P8W3Z2_9HYPO</name>
<sequence length="335" mass="37372">MANSQSPAQSSSSSNGGEGSEGDNRRQVCPHCHRSFKDLKAHAFVHARERPEKCPIKTCEYHIRGFSRKHDRNRHALNHYRGTLICSFCPGLGTPAEISFNRLDLFKKHLVETHEVPMKPPNGHRPPCTRSGLEEPGHCHVCWQTFLGPDDLYDHLDDCVLSVLNQEDPAEAINERLLAEIVMDEDMLSTGSPSSQNGPPSSAGGEDSTQMNSQRSPSSSSPSETRSRRNRRHYPAAWGFDDAQLSLKKRVTAVFDGSARLARDEIVLSRDLEIRLKLADGVSYVTDLDVMTLNRAEAIFAGPDEQQSSETQQVYETQAYDTQSFETQDTTMSDL</sequence>
<comment type="caution">
    <text evidence="2">The sequence shown here is derived from an EMBL/GenBank/DDBJ whole genome shotgun (WGS) entry which is preliminary data.</text>
</comment>
<gene>
    <name evidence="2" type="ORF">B0T10DRAFT_38277</name>
</gene>
<evidence type="ECO:0000313" key="2">
    <source>
        <dbReference type="EMBL" id="KAH6889665.1"/>
    </source>
</evidence>
<feature type="compositionally biased region" description="Low complexity" evidence="1">
    <location>
        <begin position="1"/>
        <end position="15"/>
    </location>
</feature>
<proteinExistence type="predicted"/>
<accession>A0A9P8W3Z2</accession>
<keyword evidence="3" id="KW-1185">Reference proteome</keyword>
<feature type="region of interest" description="Disordered" evidence="1">
    <location>
        <begin position="188"/>
        <end position="231"/>
    </location>
</feature>
<evidence type="ECO:0000313" key="3">
    <source>
        <dbReference type="Proteomes" id="UP000777438"/>
    </source>
</evidence>
<dbReference type="EMBL" id="JAGPYM010000010">
    <property type="protein sequence ID" value="KAH6889665.1"/>
    <property type="molecule type" value="Genomic_DNA"/>
</dbReference>
<reference evidence="2 3" key="1">
    <citation type="journal article" date="2021" name="Nat. Commun.">
        <title>Genetic determinants of endophytism in the Arabidopsis root mycobiome.</title>
        <authorList>
            <person name="Mesny F."/>
            <person name="Miyauchi S."/>
            <person name="Thiergart T."/>
            <person name="Pickel B."/>
            <person name="Atanasova L."/>
            <person name="Karlsson M."/>
            <person name="Huettel B."/>
            <person name="Barry K.W."/>
            <person name="Haridas S."/>
            <person name="Chen C."/>
            <person name="Bauer D."/>
            <person name="Andreopoulos W."/>
            <person name="Pangilinan J."/>
            <person name="LaButti K."/>
            <person name="Riley R."/>
            <person name="Lipzen A."/>
            <person name="Clum A."/>
            <person name="Drula E."/>
            <person name="Henrissat B."/>
            <person name="Kohler A."/>
            <person name="Grigoriev I.V."/>
            <person name="Martin F.M."/>
            <person name="Hacquard S."/>
        </authorList>
    </citation>
    <scope>NUCLEOTIDE SEQUENCE [LARGE SCALE GENOMIC DNA]</scope>
    <source>
        <strain evidence="2 3">MPI-CAGE-CH-0241</strain>
    </source>
</reference>
<dbReference type="AlphaFoldDB" id="A0A9P8W3Z2"/>
<dbReference type="OrthoDB" id="6077919at2759"/>
<evidence type="ECO:0000256" key="1">
    <source>
        <dbReference type="SAM" id="MobiDB-lite"/>
    </source>
</evidence>
<feature type="region of interest" description="Disordered" evidence="1">
    <location>
        <begin position="1"/>
        <end position="27"/>
    </location>
</feature>
<dbReference type="Proteomes" id="UP000777438">
    <property type="component" value="Unassembled WGS sequence"/>
</dbReference>
<feature type="region of interest" description="Disordered" evidence="1">
    <location>
        <begin position="302"/>
        <end position="335"/>
    </location>
</feature>